<evidence type="ECO:0008006" key="3">
    <source>
        <dbReference type="Google" id="ProtNLM"/>
    </source>
</evidence>
<comment type="caution">
    <text evidence="1">The sequence shown here is derived from an EMBL/GenBank/DDBJ whole genome shotgun (WGS) entry which is preliminary data.</text>
</comment>
<dbReference type="Proteomes" id="UP000029221">
    <property type="component" value="Unassembled WGS sequence"/>
</dbReference>
<dbReference type="RefSeq" id="WP_042278546.1">
    <property type="nucleotide sequence ID" value="NZ_BBML01000004.1"/>
</dbReference>
<sequence length="332" mass="38590">MQEQLFRKIKQLIPEHKNLMDEISGILDINYDAAYRRVNGMSKLSLNEAVILAKHYRLSLNKLFEVGEQNSILTQVSPHIATIEDLESYFKVSLSNIQELVKLKSASITYSAKDIPLFYTLKDSYITKYKCYVWLKFLNENGSMAKLTFTEFLDRCPSSLFKAAHELGSTYDYINITEFWNDNTINGSLQQILYYFETGRLDEKHALLICKDLHDIIDHVEKQCISQAIDNNDSTASYQLYTSDLLTMSNTIMVQTKNERVFFTPFTVLTYLKVEHKPTCDRLANFFEQQMKSSKLLVHSGEKDRAQFFERMRIKINRVAALITAQKEEPLF</sequence>
<dbReference type="eggNOG" id="ENOG502ZAXH">
    <property type="taxonomic scope" value="Bacteria"/>
</dbReference>
<protein>
    <recommendedName>
        <fullName evidence="3">Transcription regulator BetR N-terminal domain-containing protein</fullName>
    </recommendedName>
</protein>
<keyword evidence="2" id="KW-1185">Reference proteome</keyword>
<gene>
    <name evidence="1" type="ORF">JCM19294_494</name>
</gene>
<dbReference type="AlphaFoldDB" id="A0A090Q5K0"/>
<name>A0A090Q5K0_9FLAO</name>
<proteinExistence type="predicted"/>
<dbReference type="EMBL" id="BBML01000004">
    <property type="protein sequence ID" value="GAK96988.1"/>
    <property type="molecule type" value="Genomic_DNA"/>
</dbReference>
<reference evidence="1" key="1">
    <citation type="journal article" date="2014" name="Genome Announc.">
        <title>Draft Genome Sequences of Marine Flavobacterium Nonlabens Strains NR17, NR24, NR27, NR32, NR33, and Ara13.</title>
        <authorList>
            <person name="Nakanishi M."/>
            <person name="Meirelles P."/>
            <person name="Suzuki R."/>
            <person name="Takatani N."/>
            <person name="Mino S."/>
            <person name="Suda W."/>
            <person name="Oshima K."/>
            <person name="Hattori M."/>
            <person name="Ohkuma M."/>
            <person name="Hosokawa M."/>
            <person name="Miyashita K."/>
            <person name="Thompson F.L."/>
            <person name="Niwa A."/>
            <person name="Sawabe T."/>
            <person name="Sawabe T."/>
        </authorList>
    </citation>
    <scope>NUCLEOTIDE SEQUENCE [LARGE SCALE GENOMIC DNA]</scope>
    <source>
        <strain evidence="1">JCM 19294</strain>
    </source>
</reference>
<organism evidence="1 2">
    <name type="scientific">Nonlabens tegetincola</name>
    <dbReference type="NCBI Taxonomy" id="323273"/>
    <lineage>
        <taxon>Bacteria</taxon>
        <taxon>Pseudomonadati</taxon>
        <taxon>Bacteroidota</taxon>
        <taxon>Flavobacteriia</taxon>
        <taxon>Flavobacteriales</taxon>
        <taxon>Flavobacteriaceae</taxon>
        <taxon>Nonlabens</taxon>
    </lineage>
</organism>
<evidence type="ECO:0000313" key="1">
    <source>
        <dbReference type="EMBL" id="GAK96988.1"/>
    </source>
</evidence>
<dbReference type="STRING" id="319236.BST91_03820"/>
<accession>A0A090Q5K0</accession>
<evidence type="ECO:0000313" key="2">
    <source>
        <dbReference type="Proteomes" id="UP000029221"/>
    </source>
</evidence>